<organism evidence="2 3">
    <name type="scientific">Austropuccinia psidii MF-1</name>
    <dbReference type="NCBI Taxonomy" id="1389203"/>
    <lineage>
        <taxon>Eukaryota</taxon>
        <taxon>Fungi</taxon>
        <taxon>Dikarya</taxon>
        <taxon>Basidiomycota</taxon>
        <taxon>Pucciniomycotina</taxon>
        <taxon>Pucciniomycetes</taxon>
        <taxon>Pucciniales</taxon>
        <taxon>Sphaerophragmiaceae</taxon>
        <taxon>Austropuccinia</taxon>
    </lineage>
</organism>
<proteinExistence type="predicted"/>
<feature type="region of interest" description="Disordered" evidence="1">
    <location>
        <begin position="160"/>
        <end position="200"/>
    </location>
</feature>
<name>A0A9Q3IC63_9BASI</name>
<accession>A0A9Q3IC63</accession>
<feature type="region of interest" description="Disordered" evidence="1">
    <location>
        <begin position="216"/>
        <end position="240"/>
    </location>
</feature>
<dbReference type="EMBL" id="AVOT02038915">
    <property type="protein sequence ID" value="MBW0533875.1"/>
    <property type="molecule type" value="Genomic_DNA"/>
</dbReference>
<feature type="compositionally biased region" description="Polar residues" evidence="1">
    <location>
        <begin position="112"/>
        <end position="125"/>
    </location>
</feature>
<feature type="region of interest" description="Disordered" evidence="1">
    <location>
        <begin position="104"/>
        <end position="125"/>
    </location>
</feature>
<feature type="compositionally biased region" description="Polar residues" evidence="1">
    <location>
        <begin position="185"/>
        <end position="199"/>
    </location>
</feature>
<protein>
    <submittedName>
        <fullName evidence="2">Uncharacterized protein</fullName>
    </submittedName>
</protein>
<dbReference type="AlphaFoldDB" id="A0A9Q3IC63"/>
<evidence type="ECO:0000313" key="2">
    <source>
        <dbReference type="EMBL" id="MBW0533875.1"/>
    </source>
</evidence>
<keyword evidence="3" id="KW-1185">Reference proteome</keyword>
<dbReference type="Proteomes" id="UP000765509">
    <property type="component" value="Unassembled WGS sequence"/>
</dbReference>
<feature type="compositionally biased region" description="Polar residues" evidence="1">
    <location>
        <begin position="160"/>
        <end position="173"/>
    </location>
</feature>
<gene>
    <name evidence="2" type="ORF">O181_073590</name>
</gene>
<evidence type="ECO:0000256" key="1">
    <source>
        <dbReference type="SAM" id="MobiDB-lite"/>
    </source>
</evidence>
<sequence>MIFSLKEITTHSPQNRLIHGSKGSPSAFRNISIYWPNFPIITSTSITHIFMVPFRLTLVLVKIIMLPAYIYSSLEKESLKTLDDWTLFDKLPLHFVDSPSVYDYQPAKRPQKTSPRVKSIQDPSLQDQVTQINLQTSNRHPNSLSSQQPQKHSFDQQLHFENSNSDTSSSFKTNPFEKPRKRKSPTSNLQSSGLSTNQGDGMARIQNLYGFQNPLSDQATKTTAHSTHNPKSTGLSHDSN</sequence>
<evidence type="ECO:0000313" key="3">
    <source>
        <dbReference type="Proteomes" id="UP000765509"/>
    </source>
</evidence>
<comment type="caution">
    <text evidence="2">The sequence shown here is derived from an EMBL/GenBank/DDBJ whole genome shotgun (WGS) entry which is preliminary data.</text>
</comment>
<reference evidence="2" key="1">
    <citation type="submission" date="2021-03" db="EMBL/GenBank/DDBJ databases">
        <title>Draft genome sequence of rust myrtle Austropuccinia psidii MF-1, a brazilian biotype.</title>
        <authorList>
            <person name="Quecine M.C."/>
            <person name="Pachon D.M.R."/>
            <person name="Bonatelli M.L."/>
            <person name="Correr F.H."/>
            <person name="Franceschini L.M."/>
            <person name="Leite T.F."/>
            <person name="Margarido G.R.A."/>
            <person name="Almeida C.A."/>
            <person name="Ferrarezi J.A."/>
            <person name="Labate C.A."/>
        </authorList>
    </citation>
    <scope>NUCLEOTIDE SEQUENCE</scope>
    <source>
        <strain evidence="2">MF-1</strain>
    </source>
</reference>